<feature type="region of interest" description="Disordered" evidence="1">
    <location>
        <begin position="1"/>
        <end position="52"/>
    </location>
</feature>
<dbReference type="SUPFAM" id="SSF51905">
    <property type="entry name" value="FAD/NAD(P)-binding domain"/>
    <property type="match status" value="1"/>
</dbReference>
<proteinExistence type="predicted"/>
<sequence>MMAEERATSGAHFSKRSRSKTSGVRISNEPEKVNLLKKLSSAGTSTNRSSQGQDSYISDVLIIVEEHKSRSDNTMRKTRSRNALRDEKYPVDYAAGKVTDTKHVKRVMEEITKGTNIPEQTMKVLTSQYLIQMGAYLSTTSILAHEHKSTSSFESSHPSIAESAYSVQQAKDTKRVHKCRPSPPKERPLTVPFHVVPKPALVKRDAEEARENLTSLLRSRLARRKREEISADKNSFRALQMEKQQEDADQLHKKNRRQLLEQRLVANAIKARAEWTSTGLTSARAKVRIVVVGAGLAGLSAAAELLRQGFRDVTVLEASNRVGGRLYSVCLQPGKSDDNDEASADLKPSDRQFVEQEASGSQYVKPEASGSQLVKQEVSGSQLVKQEASGSQYVKPEASGSQLVKQEVSGSQLVKQEASGSQFVNQEASGSQLVKQEVSGSKLVKQKASGSQFVMQEVLGSQLVKQEVSGSQLVKQEVSGSQLVKQK</sequence>
<dbReference type="STRING" id="188477.A0A433SSU8"/>
<feature type="region of interest" description="Disordered" evidence="1">
    <location>
        <begin position="167"/>
        <end position="191"/>
    </location>
</feature>
<reference evidence="3 4" key="1">
    <citation type="submission" date="2019-01" db="EMBL/GenBank/DDBJ databases">
        <title>A draft genome assembly of the solar-powered sea slug Elysia chlorotica.</title>
        <authorList>
            <person name="Cai H."/>
            <person name="Li Q."/>
            <person name="Fang X."/>
            <person name="Li J."/>
            <person name="Curtis N.E."/>
            <person name="Altenburger A."/>
            <person name="Shibata T."/>
            <person name="Feng M."/>
            <person name="Maeda T."/>
            <person name="Schwartz J.A."/>
            <person name="Shigenobu S."/>
            <person name="Lundholm N."/>
            <person name="Nishiyama T."/>
            <person name="Yang H."/>
            <person name="Hasebe M."/>
            <person name="Li S."/>
            <person name="Pierce S.K."/>
            <person name="Wang J."/>
        </authorList>
    </citation>
    <scope>NUCLEOTIDE SEQUENCE [LARGE SCALE GENOMIC DNA]</scope>
    <source>
        <strain evidence="3">EC2010</strain>
        <tissue evidence="3">Whole organism of an adult</tissue>
    </source>
</reference>
<evidence type="ECO:0000313" key="4">
    <source>
        <dbReference type="Proteomes" id="UP000271974"/>
    </source>
</evidence>
<keyword evidence="4" id="KW-1185">Reference proteome</keyword>
<comment type="caution">
    <text evidence="3">The sequence shown here is derived from an EMBL/GenBank/DDBJ whole genome shotgun (WGS) entry which is preliminary data.</text>
</comment>
<accession>A0A433SSU8</accession>
<feature type="compositionally biased region" description="Polar residues" evidence="1">
    <location>
        <begin position="41"/>
        <end position="52"/>
    </location>
</feature>
<evidence type="ECO:0000259" key="2">
    <source>
        <dbReference type="Pfam" id="PF01593"/>
    </source>
</evidence>
<dbReference type="Gene3D" id="3.50.50.60">
    <property type="entry name" value="FAD/NAD(P)-binding domain"/>
    <property type="match status" value="1"/>
</dbReference>
<dbReference type="InterPro" id="IPR036188">
    <property type="entry name" value="FAD/NAD-bd_sf"/>
</dbReference>
<evidence type="ECO:0000313" key="3">
    <source>
        <dbReference type="EMBL" id="RUS72354.1"/>
    </source>
</evidence>
<dbReference type="Proteomes" id="UP000271974">
    <property type="component" value="Unassembled WGS sequence"/>
</dbReference>
<dbReference type="InterPro" id="IPR050281">
    <property type="entry name" value="Flavin_monoamine_oxidase"/>
</dbReference>
<dbReference type="OrthoDB" id="301415at2759"/>
<name>A0A433SSU8_ELYCH</name>
<organism evidence="3 4">
    <name type="scientific">Elysia chlorotica</name>
    <name type="common">Eastern emerald elysia</name>
    <name type="synonym">Sea slug</name>
    <dbReference type="NCBI Taxonomy" id="188477"/>
    <lineage>
        <taxon>Eukaryota</taxon>
        <taxon>Metazoa</taxon>
        <taxon>Spiralia</taxon>
        <taxon>Lophotrochozoa</taxon>
        <taxon>Mollusca</taxon>
        <taxon>Gastropoda</taxon>
        <taxon>Heterobranchia</taxon>
        <taxon>Euthyneura</taxon>
        <taxon>Panpulmonata</taxon>
        <taxon>Sacoglossa</taxon>
        <taxon>Placobranchoidea</taxon>
        <taxon>Plakobranchidae</taxon>
        <taxon>Elysia</taxon>
    </lineage>
</organism>
<protein>
    <recommendedName>
        <fullName evidence="2">Amine oxidase domain-containing protein</fullName>
    </recommendedName>
</protein>
<dbReference type="GO" id="GO:0046592">
    <property type="term" value="F:polyamine oxidase activity"/>
    <property type="evidence" value="ECO:0007669"/>
    <property type="project" value="TreeGrafter"/>
</dbReference>
<dbReference type="InterPro" id="IPR002937">
    <property type="entry name" value="Amino_oxidase"/>
</dbReference>
<dbReference type="EMBL" id="RQTK01001077">
    <property type="protein sequence ID" value="RUS72354.1"/>
    <property type="molecule type" value="Genomic_DNA"/>
</dbReference>
<feature type="domain" description="Amine oxidase" evidence="2">
    <location>
        <begin position="296"/>
        <end position="329"/>
    </location>
</feature>
<dbReference type="Pfam" id="PF01593">
    <property type="entry name" value="Amino_oxidase"/>
    <property type="match status" value="1"/>
</dbReference>
<evidence type="ECO:0000256" key="1">
    <source>
        <dbReference type="SAM" id="MobiDB-lite"/>
    </source>
</evidence>
<dbReference type="GO" id="GO:0046208">
    <property type="term" value="P:spermine catabolic process"/>
    <property type="evidence" value="ECO:0007669"/>
    <property type="project" value="TreeGrafter"/>
</dbReference>
<dbReference type="PRINTS" id="PR00419">
    <property type="entry name" value="ADXRDTASE"/>
</dbReference>
<gene>
    <name evidence="3" type="ORF">EGW08_019890</name>
</gene>
<dbReference type="PANTHER" id="PTHR10742">
    <property type="entry name" value="FLAVIN MONOAMINE OXIDASE"/>
    <property type="match status" value="1"/>
</dbReference>
<dbReference type="PANTHER" id="PTHR10742:SF416">
    <property type="entry name" value="SPERMINE OXIDASE"/>
    <property type="match status" value="1"/>
</dbReference>
<dbReference type="AlphaFoldDB" id="A0A433SSU8"/>
<feature type="non-terminal residue" evidence="3">
    <location>
        <position position="487"/>
    </location>
</feature>